<sequence>MINNHPCTLQSECVSLYNCIDGICTHKNFFPPTFPELIGMISIAIFTGFASLAGIGGGGVVVSLMTMFFNYSQKEALLGVFLPIFGAALGNFLNLAQQLDPQTKTPVVKIRSAIVACPAMIIGSMVGLILNKILPAFFLISILQYFLFLSCQKFYKTALKEQNNENQRKQTQNSVEIPILNKLSQEEKQQPLQGASLKENIDLIVAICVIVITVLLGFFLRGSPNVQSIIGISYCGFFYWIITLGLVVVLFYYFEYIFDRFQKEELKPLKKECLRDSFKAGIFNGFGLGGGMILIPMYLGMGFTTIQSTGTSSFNVLLSSFQVAAQVIILGYMGTLQAISLFTMTVIGCYLSSSYIFNNLKKRDRLSLIMWGLVGFVIFAMVNLAIQFIQKWSHNGYQISELFAFQSIC</sequence>
<keyword evidence="3" id="KW-1185">Reference proteome</keyword>
<feature type="transmembrane region" description="Helical" evidence="1">
    <location>
        <begin position="76"/>
        <end position="96"/>
    </location>
</feature>
<feature type="transmembrane region" description="Helical" evidence="1">
    <location>
        <begin position="137"/>
        <end position="155"/>
    </location>
</feature>
<name>A0A8S1V784_PAROT</name>
<dbReference type="GO" id="GO:0031464">
    <property type="term" value="C:Cul4A-RING E3 ubiquitin ligase complex"/>
    <property type="evidence" value="ECO:0007669"/>
    <property type="project" value="TreeGrafter"/>
</dbReference>
<dbReference type="AlphaFoldDB" id="A0A8S1V784"/>
<keyword evidence="1" id="KW-0812">Transmembrane</keyword>
<accession>A0A8S1V784</accession>
<evidence type="ECO:0000313" key="3">
    <source>
        <dbReference type="Proteomes" id="UP000683925"/>
    </source>
</evidence>
<feature type="transmembrane region" description="Helical" evidence="1">
    <location>
        <begin position="201"/>
        <end position="220"/>
    </location>
</feature>
<feature type="transmembrane region" description="Helical" evidence="1">
    <location>
        <begin position="369"/>
        <end position="389"/>
    </location>
</feature>
<keyword evidence="1" id="KW-0472">Membrane</keyword>
<dbReference type="Proteomes" id="UP000683925">
    <property type="component" value="Unassembled WGS sequence"/>
</dbReference>
<feature type="transmembrane region" description="Helical" evidence="1">
    <location>
        <begin position="108"/>
        <end position="130"/>
    </location>
</feature>
<dbReference type="PANTHER" id="PTHR14255">
    <property type="entry name" value="CEREBLON"/>
    <property type="match status" value="1"/>
</dbReference>
<evidence type="ECO:0000256" key="1">
    <source>
        <dbReference type="SAM" id="Phobius"/>
    </source>
</evidence>
<gene>
    <name evidence="2" type="ORF">POCTA_138.1.T0590061</name>
</gene>
<dbReference type="EMBL" id="CAJJDP010000058">
    <property type="protein sequence ID" value="CAD8171852.1"/>
    <property type="molecule type" value="Genomic_DNA"/>
</dbReference>
<dbReference type="GO" id="GO:0016567">
    <property type="term" value="P:protein ubiquitination"/>
    <property type="evidence" value="ECO:0007669"/>
    <property type="project" value="TreeGrafter"/>
</dbReference>
<comment type="caution">
    <text evidence="2">The sequence shown here is derived from an EMBL/GenBank/DDBJ whole genome shotgun (WGS) entry which is preliminary data.</text>
</comment>
<keyword evidence="1" id="KW-1133">Transmembrane helix</keyword>
<evidence type="ECO:0000313" key="2">
    <source>
        <dbReference type="EMBL" id="CAD8171852.1"/>
    </source>
</evidence>
<feature type="transmembrane region" description="Helical" evidence="1">
    <location>
        <begin position="282"/>
        <end position="301"/>
    </location>
</feature>
<reference evidence="2" key="1">
    <citation type="submission" date="2021-01" db="EMBL/GenBank/DDBJ databases">
        <authorList>
            <consortium name="Genoscope - CEA"/>
            <person name="William W."/>
        </authorList>
    </citation>
    <scope>NUCLEOTIDE SEQUENCE</scope>
</reference>
<dbReference type="OMA" id="NMVHKIQ"/>
<evidence type="ECO:0008006" key="4">
    <source>
        <dbReference type="Google" id="ProtNLM"/>
    </source>
</evidence>
<feature type="transmembrane region" description="Helical" evidence="1">
    <location>
        <begin position="339"/>
        <end position="357"/>
    </location>
</feature>
<protein>
    <recommendedName>
        <fullName evidence="4">Sulfite exporter TauE/SafE family protein</fullName>
    </recommendedName>
</protein>
<dbReference type="PANTHER" id="PTHR14255:SF3">
    <property type="entry name" value="SULFITE EXPORTER TAUE_SAFE FAMILY PROTEIN 5-RELATED"/>
    <property type="match status" value="1"/>
</dbReference>
<organism evidence="2 3">
    <name type="scientific">Paramecium octaurelia</name>
    <dbReference type="NCBI Taxonomy" id="43137"/>
    <lineage>
        <taxon>Eukaryota</taxon>
        <taxon>Sar</taxon>
        <taxon>Alveolata</taxon>
        <taxon>Ciliophora</taxon>
        <taxon>Intramacronucleata</taxon>
        <taxon>Oligohymenophorea</taxon>
        <taxon>Peniculida</taxon>
        <taxon>Parameciidae</taxon>
        <taxon>Paramecium</taxon>
    </lineage>
</organism>
<dbReference type="OrthoDB" id="301323at2759"/>
<proteinExistence type="predicted"/>
<feature type="transmembrane region" description="Helical" evidence="1">
    <location>
        <begin position="232"/>
        <end position="254"/>
    </location>
</feature>
<feature type="transmembrane region" description="Helical" evidence="1">
    <location>
        <begin position="37"/>
        <end position="64"/>
    </location>
</feature>